<evidence type="ECO:0000313" key="1">
    <source>
        <dbReference type="EMBL" id="NBZ89322.1"/>
    </source>
</evidence>
<dbReference type="Proteomes" id="UP001193501">
    <property type="component" value="Unassembled WGS sequence"/>
</dbReference>
<sequence>MPTFPFIKCPFPPNQTQRDLESHLVEVLRKLRRARAVKMVDLSNEAEGAQSTPSEDLPEEIKSPVVHVVNDDHDRISRRAKALTDRRQAASGMAHLKKEDRERLFPLRDGINLFRLANEHRADEIAAEMQAEFP</sequence>
<proteinExistence type="predicted"/>
<organism evidence="1 2">
    <name type="scientific">Stagnihabitans tardus</name>
    <dbReference type="NCBI Taxonomy" id="2699202"/>
    <lineage>
        <taxon>Bacteria</taxon>
        <taxon>Pseudomonadati</taxon>
        <taxon>Pseudomonadota</taxon>
        <taxon>Alphaproteobacteria</taxon>
        <taxon>Rhodobacterales</taxon>
        <taxon>Paracoccaceae</taxon>
        <taxon>Stagnihabitans</taxon>
    </lineage>
</organism>
<protein>
    <submittedName>
        <fullName evidence="1">Uncharacterized protein</fullName>
    </submittedName>
</protein>
<keyword evidence="2" id="KW-1185">Reference proteome</keyword>
<dbReference type="AlphaFoldDB" id="A0AAE4YAX9"/>
<reference evidence="1" key="1">
    <citation type="submission" date="2020-01" db="EMBL/GenBank/DDBJ databases">
        <authorList>
            <person name="Chen W.-M."/>
        </authorList>
    </citation>
    <scope>NUCLEOTIDE SEQUENCE</scope>
    <source>
        <strain evidence="1">CYK-10</strain>
    </source>
</reference>
<accession>A0AAE4YAX9</accession>
<dbReference type="RefSeq" id="WP_168776124.1">
    <property type="nucleotide sequence ID" value="NZ_JAABNR010000021.1"/>
</dbReference>
<comment type="caution">
    <text evidence="1">The sequence shown here is derived from an EMBL/GenBank/DDBJ whole genome shotgun (WGS) entry which is preliminary data.</text>
</comment>
<name>A0AAE4YAX9_9RHOB</name>
<evidence type="ECO:0000313" key="2">
    <source>
        <dbReference type="Proteomes" id="UP001193501"/>
    </source>
</evidence>
<dbReference type="EMBL" id="JAABNR010000021">
    <property type="protein sequence ID" value="NBZ89322.1"/>
    <property type="molecule type" value="Genomic_DNA"/>
</dbReference>
<gene>
    <name evidence="1" type="ORF">GV832_17175</name>
</gene>